<protein>
    <recommendedName>
        <fullName evidence="6">3-isopropylmalate dehydratase</fullName>
        <ecNumber evidence="6">4.2.1.33</ecNumber>
    </recommendedName>
</protein>
<comment type="cofactor">
    <cofactor evidence="2">
        <name>[4Fe-4S] cluster</name>
        <dbReference type="ChEBI" id="CHEBI:49883"/>
    </cofactor>
</comment>
<feature type="domain" description="Aconitase/3-isopropylmalate dehydratase large subunit alpha/beta/alpha" evidence="15">
    <location>
        <begin position="2"/>
        <end position="135"/>
    </location>
</feature>
<organism evidence="16 17">
    <name type="scientific">Cedecea neteri</name>
    <dbReference type="NCBI Taxonomy" id="158822"/>
    <lineage>
        <taxon>Bacteria</taxon>
        <taxon>Pseudomonadati</taxon>
        <taxon>Pseudomonadota</taxon>
        <taxon>Gammaproteobacteria</taxon>
        <taxon>Enterobacterales</taxon>
        <taxon>Enterobacteriaceae</taxon>
        <taxon>Cedecea</taxon>
    </lineage>
</organism>
<evidence type="ECO:0000256" key="13">
    <source>
        <dbReference type="ARBA" id="ARBA00023239"/>
    </source>
</evidence>
<proteinExistence type="predicted"/>
<dbReference type="InterPro" id="IPR018136">
    <property type="entry name" value="Aconitase_4Fe-4S_BS"/>
</dbReference>
<dbReference type="InterPro" id="IPR001030">
    <property type="entry name" value="Acoase/IPM_deHydtase_lsu_aba"/>
</dbReference>
<evidence type="ECO:0000313" key="17">
    <source>
        <dbReference type="Proteomes" id="UP000251197"/>
    </source>
</evidence>
<keyword evidence="11" id="KW-0408">Iron</keyword>
<keyword evidence="10" id="KW-0479">Metal-binding</keyword>
<comment type="function">
    <text evidence="3">Catalyzes the isomerization between 2-isopropylmalate and 3-isopropylmalate, via the formation of 2-isopropylmaleate.</text>
</comment>
<evidence type="ECO:0000259" key="15">
    <source>
        <dbReference type="Pfam" id="PF00330"/>
    </source>
</evidence>
<dbReference type="Gene3D" id="3.30.499.10">
    <property type="entry name" value="Aconitase, domain 3"/>
    <property type="match status" value="1"/>
</dbReference>
<dbReference type="InterPro" id="IPR036008">
    <property type="entry name" value="Aconitase_4Fe-4S_dom"/>
</dbReference>
<comment type="pathway">
    <text evidence="4">Amino-acid biosynthesis; L-leucine biosynthesis; L-leucine from 3-methyl-2-oxobutanoate: step 2/4.</text>
</comment>
<evidence type="ECO:0000256" key="8">
    <source>
        <dbReference type="ARBA" id="ARBA00022485"/>
    </source>
</evidence>
<evidence type="ECO:0000256" key="2">
    <source>
        <dbReference type="ARBA" id="ARBA00001966"/>
    </source>
</evidence>
<sequence length="141" mass="15196">MFDKEVVLDCANLTPRVTWGTSPDQGGSITEYVPDPASESNAAKRRDIENALSYMGLTPGTPLSQIPITHAFIGSCTNGRIEDLRAVAQVLRDRKIAPGVRGIIVPGSTQVRVRAEQEGLAQIFIDAGFEWRQSAAPCASQ</sequence>
<dbReference type="GO" id="GO:0003861">
    <property type="term" value="F:3-isopropylmalate dehydratase activity"/>
    <property type="evidence" value="ECO:0007669"/>
    <property type="project" value="UniProtKB-EC"/>
</dbReference>
<dbReference type="PANTHER" id="PTHR43822">
    <property type="entry name" value="HOMOACONITASE, MITOCHONDRIAL-RELATED"/>
    <property type="match status" value="1"/>
</dbReference>
<dbReference type="InterPro" id="IPR050067">
    <property type="entry name" value="IPM_dehydratase_rel_enz"/>
</dbReference>
<evidence type="ECO:0000256" key="1">
    <source>
        <dbReference type="ARBA" id="ARBA00000491"/>
    </source>
</evidence>
<comment type="subunit">
    <text evidence="5">Heterodimer of LeuC and LeuD.</text>
</comment>
<evidence type="ECO:0000256" key="4">
    <source>
        <dbReference type="ARBA" id="ARBA00004729"/>
    </source>
</evidence>
<dbReference type="SUPFAM" id="SSF53732">
    <property type="entry name" value="Aconitase iron-sulfur domain"/>
    <property type="match status" value="1"/>
</dbReference>
<evidence type="ECO:0000256" key="7">
    <source>
        <dbReference type="ARBA" id="ARBA00022430"/>
    </source>
</evidence>
<dbReference type="EC" id="4.2.1.33" evidence="6"/>
<dbReference type="InterPro" id="IPR015931">
    <property type="entry name" value="Acnase/IPM_dHydase_lsu_aba_1/3"/>
</dbReference>
<keyword evidence="8" id="KW-0004">4Fe-4S</keyword>
<evidence type="ECO:0000256" key="6">
    <source>
        <dbReference type="ARBA" id="ARBA00011998"/>
    </source>
</evidence>
<evidence type="ECO:0000256" key="9">
    <source>
        <dbReference type="ARBA" id="ARBA00022605"/>
    </source>
</evidence>
<accession>A0A2X3JGF6</accession>
<dbReference type="PROSITE" id="PS00450">
    <property type="entry name" value="ACONITASE_1"/>
    <property type="match status" value="1"/>
</dbReference>
<name>A0A2X3JGF6_9ENTR</name>
<dbReference type="GO" id="GO:0051539">
    <property type="term" value="F:4 iron, 4 sulfur cluster binding"/>
    <property type="evidence" value="ECO:0007669"/>
    <property type="project" value="UniProtKB-KW"/>
</dbReference>
<keyword evidence="12" id="KW-0411">Iron-sulfur</keyword>
<keyword evidence="14" id="KW-0100">Branched-chain amino acid biosynthesis</keyword>
<dbReference type="PRINTS" id="PR00415">
    <property type="entry name" value="ACONITASE"/>
</dbReference>
<comment type="catalytic activity">
    <reaction evidence="1">
        <text>(2R,3S)-3-isopropylmalate = (2S)-2-isopropylmalate</text>
        <dbReference type="Rhea" id="RHEA:32287"/>
        <dbReference type="ChEBI" id="CHEBI:1178"/>
        <dbReference type="ChEBI" id="CHEBI:35121"/>
        <dbReference type="EC" id="4.2.1.33"/>
    </reaction>
</comment>
<evidence type="ECO:0000256" key="11">
    <source>
        <dbReference type="ARBA" id="ARBA00023004"/>
    </source>
</evidence>
<dbReference type="PANTHER" id="PTHR43822:SF9">
    <property type="entry name" value="3-ISOPROPYLMALATE DEHYDRATASE"/>
    <property type="match status" value="1"/>
</dbReference>
<evidence type="ECO:0000256" key="3">
    <source>
        <dbReference type="ARBA" id="ARBA00002695"/>
    </source>
</evidence>
<reference evidence="16 17" key="1">
    <citation type="submission" date="2018-06" db="EMBL/GenBank/DDBJ databases">
        <authorList>
            <consortium name="Pathogen Informatics"/>
            <person name="Doyle S."/>
        </authorList>
    </citation>
    <scope>NUCLEOTIDE SEQUENCE [LARGE SCALE GENOMIC DNA]</scope>
    <source>
        <strain evidence="16 17">NCTC12120</strain>
    </source>
</reference>
<dbReference type="EMBL" id="UAVU01000011">
    <property type="protein sequence ID" value="SQC93825.1"/>
    <property type="molecule type" value="Genomic_DNA"/>
</dbReference>
<keyword evidence="7" id="KW-0432">Leucine biosynthesis</keyword>
<evidence type="ECO:0000256" key="12">
    <source>
        <dbReference type="ARBA" id="ARBA00023014"/>
    </source>
</evidence>
<dbReference type="AlphaFoldDB" id="A0A2X3JGF6"/>
<keyword evidence="13 16" id="KW-0456">Lyase</keyword>
<evidence type="ECO:0000256" key="14">
    <source>
        <dbReference type="ARBA" id="ARBA00023304"/>
    </source>
</evidence>
<dbReference type="GO" id="GO:0046872">
    <property type="term" value="F:metal ion binding"/>
    <property type="evidence" value="ECO:0007669"/>
    <property type="project" value="UniProtKB-KW"/>
</dbReference>
<dbReference type="Pfam" id="PF00330">
    <property type="entry name" value="Aconitase"/>
    <property type="match status" value="1"/>
</dbReference>
<evidence type="ECO:0000256" key="5">
    <source>
        <dbReference type="ARBA" id="ARBA00011271"/>
    </source>
</evidence>
<dbReference type="Proteomes" id="UP000251197">
    <property type="component" value="Unassembled WGS sequence"/>
</dbReference>
<evidence type="ECO:0000256" key="10">
    <source>
        <dbReference type="ARBA" id="ARBA00022723"/>
    </source>
</evidence>
<keyword evidence="9" id="KW-0028">Amino-acid biosynthesis</keyword>
<dbReference type="GO" id="GO:0009098">
    <property type="term" value="P:L-leucine biosynthetic process"/>
    <property type="evidence" value="ECO:0007669"/>
    <property type="project" value="UniProtKB-KW"/>
</dbReference>
<gene>
    <name evidence="16" type="primary">leuC_3</name>
    <name evidence="16" type="ORF">NCTC12120_06940</name>
</gene>
<evidence type="ECO:0000313" key="16">
    <source>
        <dbReference type="EMBL" id="SQC93825.1"/>
    </source>
</evidence>